<dbReference type="InterPro" id="IPR029055">
    <property type="entry name" value="Ntn_hydrolases_N"/>
</dbReference>
<keyword evidence="4" id="KW-0472">Membrane</keyword>
<dbReference type="InterPro" id="IPR043138">
    <property type="entry name" value="GGT_lsub"/>
</dbReference>
<keyword evidence="4" id="KW-1133">Transmembrane helix</keyword>
<dbReference type="Proteomes" id="UP000478052">
    <property type="component" value="Unassembled WGS sequence"/>
</dbReference>
<dbReference type="FunFam" id="1.10.246.130:FF:000001">
    <property type="entry name" value="Gamma-glutamyltransferase 5 isoform 1"/>
    <property type="match status" value="2"/>
</dbReference>
<dbReference type="PANTHER" id="PTHR11686">
    <property type="entry name" value="GAMMA GLUTAMYL TRANSPEPTIDASE"/>
    <property type="match status" value="1"/>
</dbReference>
<dbReference type="FunFam" id="3.60.20.40:FF:000001">
    <property type="entry name" value="Gamma-glutamyltranspeptidase 1"/>
    <property type="match status" value="1"/>
</dbReference>
<sequence length="1360" mass="148554">MSKLIQQQVACRGLSEINSEVLTFGVQFTLGVDEVNVSVLNRPIKVNSIQVFIYLMYYIGSLTNSEYDTRVYYDGQLQYAFKLRRSIVLCAKPNEQNSFGWRFRAGKEFVGRHIGKYTDSWELQSKTCIVLLVVVVLIAAISVIFVYTLNGSDGEKPDPEHELPPSFMPMGSYSNVGVVSNGGPCAQIGVDVMAKGGNAVDAAIATMLCDGVLCPEYMGIGGGFMMSIYNATTKKVTTINARESAPAAATAEMFVNNPQKSILGGLAIAVPGELKGYSTIFKSYGSGKVLWKSLFEPTIELCKNGIQISDRLEINMKNHEELIKNDPFLRQAFFDEKTGHVKKAGEHYTLPKLAETLKIVSVEGADAIYNGSLTKQLVDDIKKINGIITEEDLANYKVEVDESMPVHLKSGHTIHLGPPPSSGVILAYILRILDGILPAPNPGLDAHRFVEAFKFGYGERTHLGDHNFVNVSKIYDKITNDSYIDSIRNKISDTFTSLNPKYYGADFDSSENHGTANIVVTDSNGNTVVGTSTLNKCVLKDMHLLYISKMLFGFGCGFVSPSTGITLNNEMDDFSTPGVINYYGIPSSPANFIAPGKRPMSSMSPTIITNKDGDFVLGVGAAGGSKITLATAYVTALKLWYNMTLKEVIDKPRIYHQLMPMVVQYEYGTTKSVVQTLRDIGHPVSRLKNTIGSAATAIAKSSSGMIETMPDWRRPGNSPFVILITTVSFLVVTSSEHNSEVKSSDQEFAFSSSSMLRVDSYGKVGNASNLEPHTQLEGFPLKCCLFLVALIILTTIVSFLVYYQKSHDSDHKINDPEFQVPLSSMPMGLYNKVGIVSNGGPCSKIGVDIMSKGGNAVDAAIATLLCDGVVCPEYLGIGGGFLMSIYNATTKKVITVNARETAPAAASTSMFDKNPKKSLYGGLAVAVPGALKGYSVVYQLYGGGVPWESLFEPAIQLCENGIDISERLETNMKNNSDKIKNDPALRECFHDEEYGRLKKVGQIYKLPKLAETLRIIAKEGVDAIYNGSLTSKVLKDLKKIKSIITKEDLANYDVEIEESFPVNLKSGHTIHTGPPPSSGIILAYILRVLDGLLPASNEGLDTHRLVEAFKFGYGERTHLGDHKFVDVSRIYDKVKSDRYINDVRSKILDTFTSSDPKYYGADYHMPENHGTANIVVTDSMGNTVVCTSTLNTFFGCGFMSPSTGIIFNNQMNDFSSPEVVNNYGILSSPSNFIEPGKRPMSSMCPTIITDKNGDFFLAIGGAGGSKITITIAYVSALILWYNMTLKEAIDKPRIYHQLVPMKVQYEYGTTKDVVQKLRDIGHSVLRLNDVVSAATAIGKSASGMIVAMPDFRRPGNSWGY</sequence>
<protein>
    <submittedName>
        <fullName evidence="5">Glutathione hydrolase 1 proenzyme-like isoform X1</fullName>
    </submittedName>
</protein>
<evidence type="ECO:0000256" key="3">
    <source>
        <dbReference type="PIRSR" id="PIRSR600101-2"/>
    </source>
</evidence>
<feature type="transmembrane region" description="Helical" evidence="4">
    <location>
        <begin position="129"/>
        <end position="149"/>
    </location>
</feature>
<evidence type="ECO:0000313" key="6">
    <source>
        <dbReference type="Proteomes" id="UP000478052"/>
    </source>
</evidence>
<feature type="binding site" evidence="3">
    <location>
        <begin position="1189"/>
        <end position="1191"/>
    </location>
    <ligand>
        <name>L-glutamate</name>
        <dbReference type="ChEBI" id="CHEBI:29985"/>
    </ligand>
</feature>
<keyword evidence="1" id="KW-1199">Hemostasis impairing toxin</keyword>
<proteinExistence type="predicted"/>
<evidence type="ECO:0000256" key="1">
    <source>
        <dbReference type="ARBA" id="ARBA00084097"/>
    </source>
</evidence>
<gene>
    <name evidence="5" type="ORF">FWK35_00005764</name>
</gene>
<dbReference type="NCBIfam" id="TIGR00066">
    <property type="entry name" value="g_glut_trans"/>
    <property type="match status" value="1"/>
</dbReference>
<dbReference type="GO" id="GO:0005886">
    <property type="term" value="C:plasma membrane"/>
    <property type="evidence" value="ECO:0007669"/>
    <property type="project" value="TreeGrafter"/>
</dbReference>
<keyword evidence="1" id="KW-1202">Platelet aggregation activating toxin</keyword>
<dbReference type="InterPro" id="IPR043137">
    <property type="entry name" value="GGT_ssub_C"/>
</dbReference>
<dbReference type="EMBL" id="VUJU01000295">
    <property type="protein sequence ID" value="KAF0771440.1"/>
    <property type="molecule type" value="Genomic_DNA"/>
</dbReference>
<dbReference type="PANTHER" id="PTHR11686:SF72">
    <property type="entry name" value="GAMMA-GLUTAMYL TRANSPEPTIDASE, ISOFORM A"/>
    <property type="match status" value="1"/>
</dbReference>
<accession>A0A6G0ZKM0</accession>
<comment type="caution">
    <text evidence="5">The sequence shown here is derived from an EMBL/GenBank/DDBJ whole genome shotgun (WGS) entry which is preliminary data.</text>
</comment>
<dbReference type="Gene3D" id="3.60.20.40">
    <property type="match status" value="2"/>
</dbReference>
<keyword evidence="4" id="KW-0812">Transmembrane</keyword>
<evidence type="ECO:0000256" key="4">
    <source>
        <dbReference type="SAM" id="Phobius"/>
    </source>
</evidence>
<organism evidence="5 6">
    <name type="scientific">Aphis craccivora</name>
    <name type="common">Cowpea aphid</name>
    <dbReference type="NCBI Taxonomy" id="307492"/>
    <lineage>
        <taxon>Eukaryota</taxon>
        <taxon>Metazoa</taxon>
        <taxon>Ecdysozoa</taxon>
        <taxon>Arthropoda</taxon>
        <taxon>Hexapoda</taxon>
        <taxon>Insecta</taxon>
        <taxon>Pterygota</taxon>
        <taxon>Neoptera</taxon>
        <taxon>Paraneoptera</taxon>
        <taxon>Hemiptera</taxon>
        <taxon>Sternorrhyncha</taxon>
        <taxon>Aphidomorpha</taxon>
        <taxon>Aphidoidea</taxon>
        <taxon>Aphididae</taxon>
        <taxon>Aphidini</taxon>
        <taxon>Aphis</taxon>
        <taxon>Aphis</taxon>
    </lineage>
</organism>
<dbReference type="Pfam" id="PF01019">
    <property type="entry name" value="G_glu_transpept"/>
    <property type="match status" value="2"/>
</dbReference>
<feature type="binding site" evidence="3">
    <location>
        <begin position="1241"/>
        <end position="1242"/>
    </location>
    <ligand>
        <name>L-glutamate</name>
        <dbReference type="ChEBI" id="CHEBI:29985"/>
    </ligand>
</feature>
<dbReference type="OrthoDB" id="1081007at2759"/>
<dbReference type="GO" id="GO:0036374">
    <property type="term" value="F:glutathione hydrolase activity"/>
    <property type="evidence" value="ECO:0007669"/>
    <property type="project" value="InterPro"/>
</dbReference>
<dbReference type="SUPFAM" id="SSF56235">
    <property type="entry name" value="N-terminal nucleophile aminohydrolases (Ntn hydrolases)"/>
    <property type="match status" value="2"/>
</dbReference>
<dbReference type="Gene3D" id="1.10.246.130">
    <property type="match status" value="2"/>
</dbReference>
<evidence type="ECO:0000256" key="2">
    <source>
        <dbReference type="PIRSR" id="PIRSR600101-1"/>
    </source>
</evidence>
<keyword evidence="6" id="KW-1185">Reference proteome</keyword>
<feature type="active site" description="Nucleophile" evidence="2">
    <location>
        <position position="1171"/>
    </location>
</feature>
<feature type="transmembrane region" description="Helical" evidence="4">
    <location>
        <begin position="1255"/>
        <end position="1281"/>
    </location>
</feature>
<keyword evidence="5" id="KW-0378">Hydrolase</keyword>
<evidence type="ECO:0000313" key="5">
    <source>
        <dbReference type="EMBL" id="KAF0771440.1"/>
    </source>
</evidence>
<reference evidence="5 6" key="1">
    <citation type="submission" date="2019-08" db="EMBL/GenBank/DDBJ databases">
        <title>Whole genome of Aphis craccivora.</title>
        <authorList>
            <person name="Voronova N.V."/>
            <person name="Shulinski R.S."/>
            <person name="Bandarenka Y.V."/>
            <person name="Zhorov D.G."/>
            <person name="Warner D."/>
        </authorList>
    </citation>
    <scope>NUCLEOTIDE SEQUENCE [LARGE SCALE GENOMIC DNA]</scope>
    <source>
        <strain evidence="5">180601</strain>
        <tissue evidence="5">Whole Body</tissue>
    </source>
</reference>
<keyword evidence="1" id="KW-0800">Toxin</keyword>
<feature type="binding site" evidence="3">
    <location>
        <position position="1264"/>
    </location>
    <ligand>
        <name>L-glutamate</name>
        <dbReference type="ChEBI" id="CHEBI:29985"/>
    </ligand>
</feature>
<feature type="binding site" evidence="3">
    <location>
        <position position="899"/>
    </location>
    <ligand>
        <name>L-glutamate</name>
        <dbReference type="ChEBI" id="CHEBI:29985"/>
    </ligand>
</feature>
<feature type="transmembrane region" description="Helical" evidence="4">
    <location>
        <begin position="919"/>
        <end position="941"/>
    </location>
</feature>
<dbReference type="PRINTS" id="PR01210">
    <property type="entry name" value="GGTRANSPTASE"/>
</dbReference>
<feature type="transmembrane region" description="Helical" evidence="4">
    <location>
        <begin position="785"/>
        <end position="803"/>
    </location>
</feature>
<dbReference type="InterPro" id="IPR000101">
    <property type="entry name" value="GGT_peptidase"/>
</dbReference>
<name>A0A6G0ZKM0_APHCR</name>
<feature type="binding site" evidence="3">
    <location>
        <position position="1213"/>
    </location>
    <ligand>
        <name>L-glutamate</name>
        <dbReference type="ChEBI" id="CHEBI:29985"/>
    </ligand>
</feature>
<dbReference type="GO" id="GO:0006751">
    <property type="term" value="P:glutathione catabolic process"/>
    <property type="evidence" value="ECO:0007669"/>
    <property type="project" value="InterPro"/>
</dbReference>